<dbReference type="AlphaFoldDB" id="A0A1H3FLK0"/>
<dbReference type="InterPro" id="IPR018170">
    <property type="entry name" value="Aldo/ket_reductase_CS"/>
</dbReference>
<dbReference type="Gene3D" id="3.20.20.100">
    <property type="entry name" value="NADP-dependent oxidoreductase domain"/>
    <property type="match status" value="1"/>
</dbReference>
<dbReference type="Pfam" id="PF00248">
    <property type="entry name" value="Aldo_ket_red"/>
    <property type="match status" value="1"/>
</dbReference>
<dbReference type="PANTHER" id="PTHR43638">
    <property type="entry name" value="OXIDOREDUCTASE, ALDO/KETO REDUCTASE FAMILY PROTEIN"/>
    <property type="match status" value="1"/>
</dbReference>
<gene>
    <name evidence="2" type="ORF">SAMN04487946_10447</name>
</gene>
<keyword evidence="3" id="KW-1185">Reference proteome</keyword>
<dbReference type="InterPro" id="IPR023210">
    <property type="entry name" value="NADP_OxRdtase_dom"/>
</dbReference>
<protein>
    <submittedName>
        <fullName evidence="2">Aldo/keto reductase family protein</fullName>
    </submittedName>
</protein>
<dbReference type="SUPFAM" id="SSF51430">
    <property type="entry name" value="NAD(P)-linked oxidoreductase"/>
    <property type="match status" value="1"/>
</dbReference>
<evidence type="ECO:0000313" key="2">
    <source>
        <dbReference type="EMBL" id="SDX91993.1"/>
    </source>
</evidence>
<accession>A0A1H3FLK0</accession>
<reference evidence="3" key="1">
    <citation type="submission" date="2016-10" db="EMBL/GenBank/DDBJ databases">
        <authorList>
            <person name="Varghese N."/>
            <person name="Submissions S."/>
        </authorList>
    </citation>
    <scope>NUCLEOTIDE SEQUENCE [LARGE SCALE GENOMIC DNA]</scope>
    <source>
        <strain evidence="3">CGMCC 1.10118</strain>
    </source>
</reference>
<dbReference type="GO" id="GO:0016491">
    <property type="term" value="F:oxidoreductase activity"/>
    <property type="evidence" value="ECO:0007669"/>
    <property type="project" value="InterPro"/>
</dbReference>
<dbReference type="Proteomes" id="UP000199170">
    <property type="component" value="Unassembled WGS sequence"/>
</dbReference>
<proteinExistence type="predicted"/>
<feature type="domain" description="NADP-dependent oxidoreductase" evidence="1">
    <location>
        <begin position="8"/>
        <end position="264"/>
    </location>
</feature>
<dbReference type="PANTHER" id="PTHR43638:SF3">
    <property type="entry name" value="ALDEHYDE REDUCTASE"/>
    <property type="match status" value="1"/>
</dbReference>
<dbReference type="InterPro" id="IPR020471">
    <property type="entry name" value="AKR"/>
</dbReference>
<name>A0A1H3FLK0_9EURY</name>
<dbReference type="PIRSF" id="PIRSF000097">
    <property type="entry name" value="AKR"/>
    <property type="match status" value="1"/>
</dbReference>
<dbReference type="InterPro" id="IPR036812">
    <property type="entry name" value="NAD(P)_OxRdtase_dom_sf"/>
</dbReference>
<sequence>MRLELPQIGLGTSNLGITFGDAEDDPEECIQTVTAALELGYRHIDTAQMYGNEDLVGEAIRQSAVDRDEIVLATKVHPRNLTHDDVLETTRASLDRLDTEYVDLLYVHWPIDQYDPEATLPAFDQLREEGAVKHIGVSNFTVDTLETARDVLDAPIVANQIQLHPMLPPTEGERSEILPYAERHDIDVVAWSPLARGRALSLSPVQAVAAKHETSPAQVILAWLSRYDVKTVVKASSRDHLRDNLAALSRNLDAEDVERIESVSERQRLFDREEAPWNQP</sequence>
<organism evidence="2 3">
    <name type="scientific">Halobellus clavatus</name>
    <dbReference type="NCBI Taxonomy" id="660517"/>
    <lineage>
        <taxon>Archaea</taxon>
        <taxon>Methanobacteriati</taxon>
        <taxon>Methanobacteriota</taxon>
        <taxon>Stenosarchaea group</taxon>
        <taxon>Halobacteria</taxon>
        <taxon>Halobacteriales</taxon>
        <taxon>Haloferacaceae</taxon>
        <taxon>Halobellus</taxon>
    </lineage>
</organism>
<dbReference type="OrthoDB" id="275427at2157"/>
<dbReference type="RefSeq" id="WP_089766633.1">
    <property type="nucleotide sequence ID" value="NZ_FNPB01000004.1"/>
</dbReference>
<dbReference type="PROSITE" id="PS00062">
    <property type="entry name" value="ALDOKETO_REDUCTASE_2"/>
    <property type="match status" value="1"/>
</dbReference>
<dbReference type="PROSITE" id="PS00798">
    <property type="entry name" value="ALDOKETO_REDUCTASE_1"/>
    <property type="match status" value="1"/>
</dbReference>
<evidence type="ECO:0000259" key="1">
    <source>
        <dbReference type="Pfam" id="PF00248"/>
    </source>
</evidence>
<dbReference type="PRINTS" id="PR00069">
    <property type="entry name" value="ALDKETRDTASE"/>
</dbReference>
<evidence type="ECO:0000313" key="3">
    <source>
        <dbReference type="Proteomes" id="UP000199170"/>
    </source>
</evidence>
<dbReference type="EMBL" id="FNPB01000004">
    <property type="protein sequence ID" value="SDX91993.1"/>
    <property type="molecule type" value="Genomic_DNA"/>
</dbReference>
<dbReference type="STRING" id="660517.SAMN04487946_10447"/>